<sequence length="57" mass="6319">MKAAGIIQPIEGNILDPIPRWFDGPKHCAYHSGVVRHDTGNCYGLRNEMEVLIKEGA</sequence>
<evidence type="ECO:0000313" key="1">
    <source>
        <dbReference type="EMBL" id="MCD9639852.1"/>
    </source>
</evidence>
<gene>
    <name evidence="1" type="ORF">HAX54_024599</name>
</gene>
<keyword evidence="2" id="KW-1185">Reference proteome</keyword>
<comment type="caution">
    <text evidence="1">The sequence shown here is derived from an EMBL/GenBank/DDBJ whole genome shotgun (WGS) entry which is preliminary data.</text>
</comment>
<feature type="non-terminal residue" evidence="1">
    <location>
        <position position="57"/>
    </location>
</feature>
<dbReference type="EMBL" id="JACEIK010002998">
    <property type="protein sequence ID" value="MCD9639852.1"/>
    <property type="molecule type" value="Genomic_DNA"/>
</dbReference>
<accession>A0ABS8V0G1</accession>
<name>A0ABS8V0G1_DATST</name>
<reference evidence="1 2" key="1">
    <citation type="journal article" date="2021" name="BMC Genomics">
        <title>Datura genome reveals duplications of psychoactive alkaloid biosynthetic genes and high mutation rate following tissue culture.</title>
        <authorList>
            <person name="Rajewski A."/>
            <person name="Carter-House D."/>
            <person name="Stajich J."/>
            <person name="Litt A."/>
        </authorList>
    </citation>
    <scope>NUCLEOTIDE SEQUENCE [LARGE SCALE GENOMIC DNA]</scope>
    <source>
        <strain evidence="1">AR-01</strain>
    </source>
</reference>
<proteinExistence type="predicted"/>
<dbReference type="Proteomes" id="UP000823775">
    <property type="component" value="Unassembled WGS sequence"/>
</dbReference>
<organism evidence="1 2">
    <name type="scientific">Datura stramonium</name>
    <name type="common">Jimsonweed</name>
    <name type="synonym">Common thornapple</name>
    <dbReference type="NCBI Taxonomy" id="4076"/>
    <lineage>
        <taxon>Eukaryota</taxon>
        <taxon>Viridiplantae</taxon>
        <taxon>Streptophyta</taxon>
        <taxon>Embryophyta</taxon>
        <taxon>Tracheophyta</taxon>
        <taxon>Spermatophyta</taxon>
        <taxon>Magnoliopsida</taxon>
        <taxon>eudicotyledons</taxon>
        <taxon>Gunneridae</taxon>
        <taxon>Pentapetalae</taxon>
        <taxon>asterids</taxon>
        <taxon>lamiids</taxon>
        <taxon>Solanales</taxon>
        <taxon>Solanaceae</taxon>
        <taxon>Solanoideae</taxon>
        <taxon>Datureae</taxon>
        <taxon>Datura</taxon>
    </lineage>
</organism>
<protein>
    <submittedName>
        <fullName evidence="1">Uncharacterized protein</fullName>
    </submittedName>
</protein>
<evidence type="ECO:0000313" key="2">
    <source>
        <dbReference type="Proteomes" id="UP000823775"/>
    </source>
</evidence>